<sequence length="86" mass="9693">MSKSDRINTRIDVGLKKRAVKIFDRLGLTEAEAIRLFYAQVELHQGIPFPVTVPNTTTIAALNETNEPEKLPSFKTFRALRNHTGV</sequence>
<name>D8PAG6_9BACT</name>
<dbReference type="Pfam" id="PF04221">
    <property type="entry name" value="RelB"/>
    <property type="match status" value="1"/>
</dbReference>
<evidence type="ECO:0000313" key="4">
    <source>
        <dbReference type="Proteomes" id="UP000001660"/>
    </source>
</evidence>
<dbReference type="InterPro" id="IPR026262">
    <property type="entry name" value="DinJ"/>
</dbReference>
<dbReference type="eggNOG" id="COG3077">
    <property type="taxonomic scope" value="Bacteria"/>
</dbReference>
<proteinExistence type="inferred from homology"/>
<dbReference type="EMBL" id="FP929003">
    <property type="protein sequence ID" value="CBK40225.1"/>
    <property type="molecule type" value="Genomic_DNA"/>
</dbReference>
<gene>
    <name evidence="3" type="primary">relB1</name>
    <name evidence="3" type="ORF">NIDE0449</name>
</gene>
<organism evidence="3 4">
    <name type="scientific">Nitrospira defluvii</name>
    <dbReference type="NCBI Taxonomy" id="330214"/>
    <lineage>
        <taxon>Bacteria</taxon>
        <taxon>Pseudomonadati</taxon>
        <taxon>Nitrospirota</taxon>
        <taxon>Nitrospiria</taxon>
        <taxon>Nitrospirales</taxon>
        <taxon>Nitrospiraceae</taxon>
        <taxon>Nitrospira</taxon>
    </lineage>
</organism>
<evidence type="ECO:0000313" key="3">
    <source>
        <dbReference type="EMBL" id="CBK40225.1"/>
    </source>
</evidence>
<dbReference type="PANTHER" id="PTHR38781">
    <property type="entry name" value="ANTITOXIN DINJ-RELATED"/>
    <property type="match status" value="1"/>
</dbReference>
<protein>
    <submittedName>
        <fullName evidence="3">RelB antitoxin</fullName>
    </submittedName>
</protein>
<dbReference type="AlphaFoldDB" id="D8PAG6"/>
<reference evidence="3 4" key="1">
    <citation type="journal article" date="2010" name="Proc. Natl. Acad. Sci. U.S.A.">
        <title>A Nitrospira metagenome illuminates the physiology and evolution of globally important nitrite-oxidizing bacteria.</title>
        <authorList>
            <person name="Lucker S."/>
            <person name="Wagner M."/>
            <person name="Maixner F."/>
            <person name="Pelletier E."/>
            <person name="Koch H."/>
            <person name="Vacherie B."/>
            <person name="Rattei T."/>
            <person name="Sinninghe Damste J."/>
            <person name="Spieck E."/>
            <person name="Le Paslier D."/>
            <person name="Daims H."/>
        </authorList>
    </citation>
    <scope>NUCLEOTIDE SEQUENCE [LARGE SCALE GENOMIC DNA]</scope>
</reference>
<dbReference type="GO" id="GO:0015643">
    <property type="term" value="F:toxic substance binding"/>
    <property type="evidence" value="ECO:0007669"/>
    <property type="project" value="InterPro"/>
</dbReference>
<dbReference type="HOGENOM" id="CLU_154558_12_1_0"/>
<keyword evidence="2" id="KW-1277">Toxin-antitoxin system</keyword>
<dbReference type="OrthoDB" id="3174560at2"/>
<dbReference type="InterPro" id="IPR013321">
    <property type="entry name" value="Arc_rbn_hlx_hlx"/>
</dbReference>
<dbReference type="InterPro" id="IPR007337">
    <property type="entry name" value="RelB/DinJ"/>
</dbReference>
<dbReference type="STRING" id="330214.NIDE0449"/>
<dbReference type="Gene3D" id="1.10.1220.10">
    <property type="entry name" value="Met repressor-like"/>
    <property type="match status" value="1"/>
</dbReference>
<accession>D8PAG6</accession>
<dbReference type="PANTHER" id="PTHR38781:SF1">
    <property type="entry name" value="ANTITOXIN DINJ-RELATED"/>
    <property type="match status" value="1"/>
</dbReference>
<evidence type="ECO:0000256" key="2">
    <source>
        <dbReference type="ARBA" id="ARBA00022649"/>
    </source>
</evidence>
<dbReference type="GO" id="GO:0006355">
    <property type="term" value="P:regulation of DNA-templated transcription"/>
    <property type="evidence" value="ECO:0007669"/>
    <property type="project" value="InterPro"/>
</dbReference>
<comment type="similarity">
    <text evidence="1">Belongs to the RelB/DinJ antitoxin family.</text>
</comment>
<keyword evidence="4" id="KW-1185">Reference proteome</keyword>
<dbReference type="KEGG" id="nde:NIDE0449"/>
<dbReference type="PIRSF" id="PIRSF003108">
    <property type="entry name" value="DinJ"/>
    <property type="match status" value="1"/>
</dbReference>
<evidence type="ECO:0000256" key="1">
    <source>
        <dbReference type="ARBA" id="ARBA00010562"/>
    </source>
</evidence>
<dbReference type="GO" id="GO:0044010">
    <property type="term" value="P:single-species biofilm formation"/>
    <property type="evidence" value="ECO:0007669"/>
    <property type="project" value="InterPro"/>
</dbReference>
<dbReference type="GO" id="GO:0000987">
    <property type="term" value="F:cis-regulatory region sequence-specific DNA binding"/>
    <property type="evidence" value="ECO:0007669"/>
    <property type="project" value="InterPro"/>
</dbReference>
<dbReference type="GO" id="GO:0006351">
    <property type="term" value="P:DNA-templated transcription"/>
    <property type="evidence" value="ECO:0007669"/>
    <property type="project" value="TreeGrafter"/>
</dbReference>
<dbReference type="Proteomes" id="UP000001660">
    <property type="component" value="Chromosome"/>
</dbReference>
<dbReference type="NCBIfam" id="TIGR02384">
    <property type="entry name" value="RelB_DinJ"/>
    <property type="match status" value="1"/>
</dbReference>